<accession>A0A0B6XWM1</accession>
<feature type="region of interest" description="Disordered" evidence="1">
    <location>
        <begin position="1"/>
        <end position="143"/>
    </location>
</feature>
<evidence type="ECO:0000313" key="3">
    <source>
        <dbReference type="EMBL" id="CEK48304.1"/>
    </source>
</evidence>
<feature type="domain" description="NOL9 N-terminal" evidence="2">
    <location>
        <begin position="167"/>
        <end position="289"/>
    </location>
</feature>
<feature type="non-terminal residue" evidence="3">
    <location>
        <position position="294"/>
    </location>
</feature>
<proteinExistence type="predicted"/>
<feature type="compositionally biased region" description="Polar residues" evidence="1">
    <location>
        <begin position="35"/>
        <end position="52"/>
    </location>
</feature>
<dbReference type="Pfam" id="PF24419">
    <property type="entry name" value="Cupin_NOL9"/>
    <property type="match status" value="1"/>
</dbReference>
<evidence type="ECO:0000256" key="1">
    <source>
        <dbReference type="SAM" id="MobiDB-lite"/>
    </source>
</evidence>
<feature type="non-terminal residue" evidence="3">
    <location>
        <position position="1"/>
    </location>
</feature>
<evidence type="ECO:0000259" key="2">
    <source>
        <dbReference type="Pfam" id="PF24419"/>
    </source>
</evidence>
<dbReference type="EMBL" id="HACG01001439">
    <property type="protein sequence ID" value="CEK48304.1"/>
    <property type="molecule type" value="Transcribed_RNA"/>
</dbReference>
<protein>
    <recommendedName>
        <fullName evidence="2">NOL9 N-terminal domain-containing protein</fullName>
    </recommendedName>
</protein>
<dbReference type="InterPro" id="IPR057573">
    <property type="entry name" value="NOL9_N"/>
</dbReference>
<sequence>HSASKSRRSWKNSSSAAQHSGHTSRPSALIVEMTEGSNNSVQRRLSGDNSSKPKPLLETYIPPPVKKPISLLDLANSNDRNVSRFKRKSGHRSIQSSSDRKTLTHTTTNSDKKPDQDSSASSRKRTAPEVNQEQLVKKPKIVKPKSDAKDKVAVVDAGKISVCKTSGSTFLVIPSPLTTLHLHGRGKITVLMGSISIMGCKLRVGSTYDVYSPASGSLLAMQANDTTKFKAADVKEELSKFNIQENDKDLENVGNNTIAVLMVDYLESAMCDYVTSFIPYTQLFTAMSSRDLDP</sequence>
<dbReference type="AlphaFoldDB" id="A0A0B6XWM1"/>
<feature type="compositionally biased region" description="Basic residues" evidence="1">
    <location>
        <begin position="1"/>
        <end position="10"/>
    </location>
</feature>
<name>A0A0B6XWM1_9EUPU</name>
<reference evidence="3" key="1">
    <citation type="submission" date="2014-12" db="EMBL/GenBank/DDBJ databases">
        <title>Insight into the proteome of Arion vulgaris.</title>
        <authorList>
            <person name="Aradska J."/>
            <person name="Bulat T."/>
            <person name="Smidak R."/>
            <person name="Sarate P."/>
            <person name="Gangsoo J."/>
            <person name="Sialana F."/>
            <person name="Bilban M."/>
            <person name="Lubec G."/>
        </authorList>
    </citation>
    <scope>NUCLEOTIDE SEQUENCE</scope>
    <source>
        <tissue evidence="3">Skin</tissue>
    </source>
</reference>
<organism evidence="3">
    <name type="scientific">Arion vulgaris</name>
    <dbReference type="NCBI Taxonomy" id="1028688"/>
    <lineage>
        <taxon>Eukaryota</taxon>
        <taxon>Metazoa</taxon>
        <taxon>Spiralia</taxon>
        <taxon>Lophotrochozoa</taxon>
        <taxon>Mollusca</taxon>
        <taxon>Gastropoda</taxon>
        <taxon>Heterobranchia</taxon>
        <taxon>Euthyneura</taxon>
        <taxon>Panpulmonata</taxon>
        <taxon>Eupulmonata</taxon>
        <taxon>Stylommatophora</taxon>
        <taxon>Helicina</taxon>
        <taxon>Arionoidea</taxon>
        <taxon>Arionidae</taxon>
        <taxon>Arion</taxon>
    </lineage>
</organism>
<gene>
    <name evidence="3" type="primary">ORF3589</name>
</gene>